<sequence>MSKFTRIPIRYQDPDKRIHNFDEVCLGYTPEEAVAEAKRCIQCKNPNCVSICPVKIDIPGFIKEIANEDFEKAARILNEYSSLPAVCGRVCPQEDQCEKTCILGRKGDSIAIGKLERFAADYAIENGIRFSNKARSNGHKVAVIGSGPAGISCAGELLKKGYEVKIFEALHKPGGVLVYGIPEFRLPSEKIVSAEIENLKDMGAEIETNVVVGRTITLKDIFEEGYEAIFIGSGAGLPLFLDIPGVNLNGVFSANEYLTRNNLMNAFKEEADTPIKLGKRVAVIGGGNVAMDAARTAKRLGSDVYVIYRRTKDELPARDEEIENAIEEGINFKFLTNPIEILGDKEGRVKAVLCEKMELRGEDSSGRKFPVKVEDSQFAFEVDVVIMALGTTPNPLIASTAEELEIDDKNRIITLNDRGETSKEGVFAGGDTVTGSATVILAMGAGKDGAKAIDKYIKKQQKELA</sequence>
<keyword evidence="3" id="KW-1185">Reference proteome</keyword>
<dbReference type="Proteomes" id="UP000186112">
    <property type="component" value="Unassembled WGS sequence"/>
</dbReference>
<dbReference type="SUPFAM" id="SSF51971">
    <property type="entry name" value="Nucleotide-binding domain"/>
    <property type="match status" value="1"/>
</dbReference>
<evidence type="ECO:0000313" key="2">
    <source>
        <dbReference type="EMBL" id="OLS02977.1"/>
    </source>
</evidence>
<dbReference type="InterPro" id="IPR009051">
    <property type="entry name" value="Helical_ferredxn"/>
</dbReference>
<dbReference type="PANTHER" id="PTHR42783">
    <property type="entry name" value="GLUTAMATE SYNTHASE [NADPH] SMALL CHAIN"/>
    <property type="match status" value="1"/>
</dbReference>
<accession>A0A1U7M6P4</accession>
<dbReference type="EMBL" id="LTDM01000013">
    <property type="protein sequence ID" value="OLS02977.1"/>
    <property type="molecule type" value="Genomic_DNA"/>
</dbReference>
<proteinExistence type="predicted"/>
<gene>
    <name evidence="2" type="primary">gltD</name>
    <name evidence="2" type="ORF">TICRE_10340</name>
</gene>
<organism evidence="2 3">
    <name type="scientific">Tissierella creatinophila DSM 6911</name>
    <dbReference type="NCBI Taxonomy" id="1123403"/>
    <lineage>
        <taxon>Bacteria</taxon>
        <taxon>Bacillati</taxon>
        <taxon>Bacillota</taxon>
        <taxon>Tissierellia</taxon>
        <taxon>Tissierellales</taxon>
        <taxon>Tissierellaceae</taxon>
        <taxon>Tissierella</taxon>
    </lineage>
</organism>
<dbReference type="InterPro" id="IPR028261">
    <property type="entry name" value="DPD_II"/>
</dbReference>
<keyword evidence="2" id="KW-0560">Oxidoreductase</keyword>
<dbReference type="Pfam" id="PF07992">
    <property type="entry name" value="Pyr_redox_2"/>
    <property type="match status" value="1"/>
</dbReference>
<dbReference type="PRINTS" id="PR00419">
    <property type="entry name" value="ADXRDTASE"/>
</dbReference>
<dbReference type="InterPro" id="IPR023753">
    <property type="entry name" value="FAD/NAD-binding_dom"/>
</dbReference>
<dbReference type="Gene3D" id="3.50.50.60">
    <property type="entry name" value="FAD/NAD(P)-binding domain"/>
    <property type="match status" value="2"/>
</dbReference>
<dbReference type="PANTHER" id="PTHR42783:SF3">
    <property type="entry name" value="GLUTAMATE SYNTHASE [NADPH] SMALL CHAIN-RELATED"/>
    <property type="match status" value="1"/>
</dbReference>
<name>A0A1U7M6P4_TISCR</name>
<dbReference type="GO" id="GO:0051536">
    <property type="term" value="F:iron-sulfur cluster binding"/>
    <property type="evidence" value="ECO:0007669"/>
    <property type="project" value="InterPro"/>
</dbReference>
<dbReference type="SUPFAM" id="SSF46548">
    <property type="entry name" value="alpha-helical ferredoxin"/>
    <property type="match status" value="1"/>
</dbReference>
<protein>
    <submittedName>
        <fullName evidence="2">Glutamate synthase [NADPH] small chain</fullName>
        <ecNumber evidence="2">1.4.1.13</ecNumber>
    </submittedName>
</protein>
<dbReference type="Pfam" id="PF14691">
    <property type="entry name" value="Fer4_20"/>
    <property type="match status" value="1"/>
</dbReference>
<dbReference type="AlphaFoldDB" id="A0A1U7M6P4"/>
<dbReference type="OrthoDB" id="9803192at2"/>
<comment type="caution">
    <text evidence="2">The sequence shown here is derived from an EMBL/GenBank/DDBJ whole genome shotgun (WGS) entry which is preliminary data.</text>
</comment>
<dbReference type="PROSITE" id="PS51379">
    <property type="entry name" value="4FE4S_FER_2"/>
    <property type="match status" value="1"/>
</dbReference>
<dbReference type="EC" id="1.4.1.13" evidence="2"/>
<dbReference type="NCBIfam" id="TIGR01316">
    <property type="entry name" value="gltA"/>
    <property type="match status" value="1"/>
</dbReference>
<dbReference type="GO" id="GO:0004355">
    <property type="term" value="F:glutamate synthase (NADPH) activity"/>
    <property type="evidence" value="ECO:0007669"/>
    <property type="project" value="UniProtKB-EC"/>
</dbReference>
<dbReference type="Gene3D" id="1.10.1060.10">
    <property type="entry name" value="Alpha-helical ferredoxin"/>
    <property type="match status" value="1"/>
</dbReference>
<evidence type="ECO:0000259" key="1">
    <source>
        <dbReference type="PROSITE" id="PS51379"/>
    </source>
</evidence>
<dbReference type="RefSeq" id="WP_075725844.1">
    <property type="nucleotide sequence ID" value="NZ_LTDM01000013.1"/>
</dbReference>
<dbReference type="InterPro" id="IPR006004">
    <property type="entry name" value="SudA-like"/>
</dbReference>
<dbReference type="InterPro" id="IPR017896">
    <property type="entry name" value="4Fe4S_Fe-S-bd"/>
</dbReference>
<dbReference type="InterPro" id="IPR036188">
    <property type="entry name" value="FAD/NAD-bd_sf"/>
</dbReference>
<feature type="domain" description="4Fe-4S ferredoxin-type" evidence="1">
    <location>
        <begin position="31"/>
        <end position="64"/>
    </location>
</feature>
<evidence type="ECO:0000313" key="3">
    <source>
        <dbReference type="Proteomes" id="UP000186112"/>
    </source>
</evidence>
<reference evidence="2 3" key="1">
    <citation type="submission" date="2016-02" db="EMBL/GenBank/DDBJ databases">
        <title>Genome sequence of Tissierella creatinophila DSM 6911.</title>
        <authorList>
            <person name="Poehlein A."/>
            <person name="Daniel R."/>
        </authorList>
    </citation>
    <scope>NUCLEOTIDE SEQUENCE [LARGE SCALE GENOMIC DNA]</scope>
    <source>
        <strain evidence="2 3">DSM 6911</strain>
    </source>
</reference>